<comment type="caution">
    <text evidence="1">The sequence shown here is derived from an EMBL/GenBank/DDBJ whole genome shotgun (WGS) entry which is preliminary data.</text>
</comment>
<evidence type="ECO:0000313" key="1">
    <source>
        <dbReference type="EMBL" id="MBB5743131.1"/>
    </source>
</evidence>
<evidence type="ECO:0000313" key="2">
    <source>
        <dbReference type="Proteomes" id="UP000517712"/>
    </source>
</evidence>
<name>A0A7W9CCL4_9MICO</name>
<reference evidence="1 2" key="1">
    <citation type="submission" date="2020-08" db="EMBL/GenBank/DDBJ databases">
        <title>Sequencing the genomes of 1000 actinobacteria strains.</title>
        <authorList>
            <person name="Klenk H.-P."/>
        </authorList>
    </citation>
    <scope>NUCLEOTIDE SEQUENCE [LARGE SCALE GENOMIC DNA]</scope>
    <source>
        <strain evidence="1 2">DSM 24823</strain>
    </source>
</reference>
<dbReference type="RefSeq" id="WP_184282883.1">
    <property type="nucleotide sequence ID" value="NZ_BAAAPG010000001.1"/>
</dbReference>
<gene>
    <name evidence="1" type="ORF">HD600_001628</name>
</gene>
<keyword evidence="2" id="KW-1185">Reference proteome</keyword>
<sequence length="139" mass="14593">MTTQLSIPAVIGATENALRALLLTTLASTVIASYAEWVVLNTVSAAGTDASSGQWRDETARALKTEIEPIEAALRERGLIVGETQLSDDGFEALVAARRAVGAATASLVEGISESDVAATRRVLATLRERAEALVRVQS</sequence>
<dbReference type="AlphaFoldDB" id="A0A7W9CCL4"/>
<accession>A0A7W9CCL4</accession>
<dbReference type="Proteomes" id="UP000517712">
    <property type="component" value="Unassembled WGS sequence"/>
</dbReference>
<protein>
    <submittedName>
        <fullName evidence="1">Uncharacterized protein</fullName>
    </submittedName>
</protein>
<dbReference type="EMBL" id="JACHMU010000001">
    <property type="protein sequence ID" value="MBB5743131.1"/>
    <property type="molecule type" value="Genomic_DNA"/>
</dbReference>
<proteinExistence type="predicted"/>
<organism evidence="1 2">
    <name type="scientific">Microbacterium ginsengiterrae</name>
    <dbReference type="NCBI Taxonomy" id="546115"/>
    <lineage>
        <taxon>Bacteria</taxon>
        <taxon>Bacillati</taxon>
        <taxon>Actinomycetota</taxon>
        <taxon>Actinomycetes</taxon>
        <taxon>Micrococcales</taxon>
        <taxon>Microbacteriaceae</taxon>
        <taxon>Microbacterium</taxon>
    </lineage>
</organism>